<dbReference type="InParanoid" id="A0A804MLZ9"/>
<reference evidence="2" key="1">
    <citation type="submission" date="2015-12" db="EMBL/GenBank/DDBJ databases">
        <title>Update maize B73 reference genome by single molecule sequencing technologies.</title>
        <authorList>
            <consortium name="Maize Genome Sequencing Project"/>
            <person name="Ware D."/>
        </authorList>
    </citation>
    <scope>NUCLEOTIDE SEQUENCE [LARGE SCALE GENOMIC DNA]</scope>
    <source>
        <strain evidence="2">cv. B73</strain>
    </source>
</reference>
<dbReference type="EnsemblPlants" id="Zm00001eb096440_T001">
    <property type="protein sequence ID" value="Zm00001eb096440_P001"/>
    <property type="gene ID" value="Zm00001eb096440"/>
</dbReference>
<sequence length="157" mass="16484">MDTATGCPATALASDASLRVATALASDASLRVNPSIQDKSMCVLRSDKHACMWDRQEQQLVANDRCQEGQNDDGVSYGLCVPHRPWFFAGVTAPLARQSTLAGAEVDRFTYTGSWPGAPPTASTGPARVVITDSSAGSCAGAGAVYMAMNSWLVRSV</sequence>
<keyword evidence="2" id="KW-1185">Reference proteome</keyword>
<organism evidence="1 2">
    <name type="scientific">Zea mays</name>
    <name type="common">Maize</name>
    <dbReference type="NCBI Taxonomy" id="4577"/>
    <lineage>
        <taxon>Eukaryota</taxon>
        <taxon>Viridiplantae</taxon>
        <taxon>Streptophyta</taxon>
        <taxon>Embryophyta</taxon>
        <taxon>Tracheophyta</taxon>
        <taxon>Spermatophyta</taxon>
        <taxon>Magnoliopsida</taxon>
        <taxon>Liliopsida</taxon>
        <taxon>Poales</taxon>
        <taxon>Poaceae</taxon>
        <taxon>PACMAD clade</taxon>
        <taxon>Panicoideae</taxon>
        <taxon>Andropogonodae</taxon>
        <taxon>Andropogoneae</taxon>
        <taxon>Tripsacinae</taxon>
        <taxon>Zea</taxon>
    </lineage>
</organism>
<reference evidence="1" key="3">
    <citation type="submission" date="2021-05" db="UniProtKB">
        <authorList>
            <consortium name="EnsemblPlants"/>
        </authorList>
    </citation>
    <scope>IDENTIFICATION</scope>
    <source>
        <strain evidence="1">cv. B73</strain>
    </source>
</reference>
<protein>
    <submittedName>
        <fullName evidence="1">Uncharacterized protein</fullName>
    </submittedName>
</protein>
<dbReference type="AlphaFoldDB" id="A0A804MLZ9"/>
<evidence type="ECO:0000313" key="2">
    <source>
        <dbReference type="Proteomes" id="UP000007305"/>
    </source>
</evidence>
<proteinExistence type="predicted"/>
<reference evidence="1" key="2">
    <citation type="submission" date="2019-07" db="EMBL/GenBank/DDBJ databases">
        <authorList>
            <person name="Seetharam A."/>
            <person name="Woodhouse M."/>
            <person name="Cannon E."/>
        </authorList>
    </citation>
    <scope>NUCLEOTIDE SEQUENCE [LARGE SCALE GENOMIC DNA]</scope>
    <source>
        <strain evidence="1">cv. B73</strain>
    </source>
</reference>
<evidence type="ECO:0000313" key="1">
    <source>
        <dbReference type="EnsemblPlants" id="Zm00001eb096440_P001"/>
    </source>
</evidence>
<accession>A0A804MLZ9</accession>
<dbReference type="Gramene" id="Zm00001eb096440_T001">
    <property type="protein sequence ID" value="Zm00001eb096440_P001"/>
    <property type="gene ID" value="Zm00001eb096440"/>
</dbReference>
<name>A0A804MLZ9_MAIZE</name>
<dbReference type="Proteomes" id="UP000007305">
    <property type="component" value="Chromosome 2"/>
</dbReference>